<feature type="domain" description="RNA-binding S4" evidence="2">
    <location>
        <begin position="14"/>
        <end position="46"/>
    </location>
</feature>
<proteinExistence type="predicted"/>
<dbReference type="EMBL" id="AYZH01000018">
    <property type="protein sequence ID" value="KRN01611.1"/>
    <property type="molecule type" value="Genomic_DNA"/>
</dbReference>
<dbReference type="CDD" id="cd00165">
    <property type="entry name" value="S4"/>
    <property type="match status" value="1"/>
</dbReference>
<dbReference type="AlphaFoldDB" id="A0A0R2DF65"/>
<comment type="caution">
    <text evidence="3">The sequence shown here is derived from an EMBL/GenBank/DDBJ whole genome shotgun (WGS) entry which is preliminary data.</text>
</comment>
<evidence type="ECO:0000256" key="1">
    <source>
        <dbReference type="PROSITE-ProRule" id="PRU00182"/>
    </source>
</evidence>
<accession>A0A0R2DF65</accession>
<dbReference type="STRING" id="1423803.FD13_GL000753"/>
<dbReference type="Pfam" id="PF01479">
    <property type="entry name" value="S4"/>
    <property type="match status" value="1"/>
</dbReference>
<dbReference type="InterPro" id="IPR036986">
    <property type="entry name" value="S4_RNA-bd_sf"/>
</dbReference>
<keyword evidence="1" id="KW-0694">RNA-binding</keyword>
<dbReference type="OrthoDB" id="9807213at2"/>
<dbReference type="Gene3D" id="3.10.290.10">
    <property type="entry name" value="RNA-binding S4 domain"/>
    <property type="match status" value="1"/>
</dbReference>
<evidence type="ECO:0000313" key="3">
    <source>
        <dbReference type="EMBL" id="KRN01611.1"/>
    </source>
</evidence>
<evidence type="ECO:0000259" key="2">
    <source>
        <dbReference type="Pfam" id="PF01479"/>
    </source>
</evidence>
<sequence>MTIERYLTEHQQGTPRQIFRLLRQGRVTVNQQVVDSPLLKLTDADQVAIDGLAVTGRNPQYLLFNKPAGMLTSFAPDAQPGLGSLLNTLDRSRPLEAFDDLLREQSGLVLASDDQPFVADIASQDWLSHLQVQVKGEAISASLPNWQRVDRTYDRLRDVTTITGWTTVENPLSTVPNQVGAVARIGLGPIGLPIDLAIGTYRGLFASEIEELEKQLDLADEGE</sequence>
<dbReference type="PATRIC" id="fig|1423803.3.peg.750"/>
<gene>
    <name evidence="3" type="ORF">FD13_GL000753</name>
</gene>
<reference evidence="3 4" key="1">
    <citation type="journal article" date="2015" name="Genome Announc.">
        <title>Expanding the biotechnology potential of lactobacilli through comparative genomics of 213 strains and associated genera.</title>
        <authorList>
            <person name="Sun Z."/>
            <person name="Harris H.M."/>
            <person name="McCann A."/>
            <person name="Guo C."/>
            <person name="Argimon S."/>
            <person name="Zhang W."/>
            <person name="Yang X."/>
            <person name="Jeffery I.B."/>
            <person name="Cooney J.C."/>
            <person name="Kagawa T.F."/>
            <person name="Liu W."/>
            <person name="Song Y."/>
            <person name="Salvetti E."/>
            <person name="Wrobel A."/>
            <person name="Rasinkangas P."/>
            <person name="Parkhill J."/>
            <person name="Rea M.C."/>
            <person name="O'Sullivan O."/>
            <person name="Ritari J."/>
            <person name="Douillard F.P."/>
            <person name="Paul Ross R."/>
            <person name="Yang R."/>
            <person name="Briner A.E."/>
            <person name="Felis G.E."/>
            <person name="de Vos W.M."/>
            <person name="Barrangou R."/>
            <person name="Klaenhammer T.R."/>
            <person name="Caufield P.W."/>
            <person name="Cui Y."/>
            <person name="Zhang H."/>
            <person name="O'Toole P.W."/>
        </authorList>
    </citation>
    <scope>NUCLEOTIDE SEQUENCE [LARGE SCALE GENOMIC DNA]</scope>
    <source>
        <strain evidence="3 4">DSM 21775</strain>
    </source>
</reference>
<dbReference type="Proteomes" id="UP000051589">
    <property type="component" value="Unassembled WGS sequence"/>
</dbReference>
<keyword evidence="4" id="KW-1185">Reference proteome</keyword>
<protein>
    <submittedName>
        <fullName evidence="3">16S rRNA pseudouridylate synthase</fullName>
    </submittedName>
</protein>
<evidence type="ECO:0000313" key="4">
    <source>
        <dbReference type="Proteomes" id="UP000051589"/>
    </source>
</evidence>
<name>A0A0R2DF65_9LACO</name>
<dbReference type="SUPFAM" id="SSF55174">
    <property type="entry name" value="Alpha-L RNA-binding motif"/>
    <property type="match status" value="1"/>
</dbReference>
<dbReference type="GO" id="GO:0003723">
    <property type="term" value="F:RNA binding"/>
    <property type="evidence" value="ECO:0007669"/>
    <property type="project" value="UniProtKB-KW"/>
</dbReference>
<dbReference type="RefSeq" id="WP_061777086.1">
    <property type="nucleotide sequence ID" value="NZ_AYZH01000018.1"/>
</dbReference>
<dbReference type="PROSITE" id="PS50889">
    <property type="entry name" value="S4"/>
    <property type="match status" value="1"/>
</dbReference>
<dbReference type="InterPro" id="IPR002942">
    <property type="entry name" value="S4_RNA-bd"/>
</dbReference>
<organism evidence="3 4">
    <name type="scientific">Levilactobacillus senmaizukei DSM 21775 = NBRC 103853</name>
    <dbReference type="NCBI Taxonomy" id="1423803"/>
    <lineage>
        <taxon>Bacteria</taxon>
        <taxon>Bacillati</taxon>
        <taxon>Bacillota</taxon>
        <taxon>Bacilli</taxon>
        <taxon>Lactobacillales</taxon>
        <taxon>Lactobacillaceae</taxon>
        <taxon>Levilactobacillus</taxon>
    </lineage>
</organism>